<evidence type="ECO:0000313" key="4">
    <source>
        <dbReference type="Proteomes" id="UP000186096"/>
    </source>
</evidence>
<keyword evidence="4" id="KW-1185">Reference proteome</keyword>
<evidence type="ECO:0000256" key="2">
    <source>
        <dbReference type="SAM" id="SignalP"/>
    </source>
</evidence>
<dbReference type="RefSeq" id="WP_076441807.1">
    <property type="nucleotide sequence ID" value="NZ_FTNI01000036.1"/>
</dbReference>
<dbReference type="SUPFAM" id="SSF50965">
    <property type="entry name" value="Galactose oxidase, central domain"/>
    <property type="match status" value="1"/>
</dbReference>
<feature type="signal peptide" evidence="2">
    <location>
        <begin position="1"/>
        <end position="21"/>
    </location>
</feature>
<proteinExistence type="predicted"/>
<keyword evidence="2" id="KW-0732">Signal</keyword>
<feature type="region of interest" description="Disordered" evidence="1">
    <location>
        <begin position="32"/>
        <end position="54"/>
    </location>
</feature>
<dbReference type="PROSITE" id="PS51257">
    <property type="entry name" value="PROKAR_LIPOPROTEIN"/>
    <property type="match status" value="1"/>
</dbReference>
<name>A0A1N7H413_9ACTN</name>
<protein>
    <submittedName>
        <fullName evidence="3">Uncharacterized protein</fullName>
    </submittedName>
</protein>
<feature type="chain" id="PRO_5038857920" evidence="2">
    <location>
        <begin position="22"/>
        <end position="426"/>
    </location>
</feature>
<dbReference type="AlphaFoldDB" id="A0A1N7H413"/>
<feature type="compositionally biased region" description="Low complexity" evidence="1">
    <location>
        <begin position="37"/>
        <end position="49"/>
    </location>
</feature>
<gene>
    <name evidence="3" type="ORF">SAMN05421833_13666</name>
</gene>
<dbReference type="OrthoDB" id="3515089at2"/>
<evidence type="ECO:0000256" key="1">
    <source>
        <dbReference type="SAM" id="MobiDB-lite"/>
    </source>
</evidence>
<dbReference type="EMBL" id="FTNI01000036">
    <property type="protein sequence ID" value="SIS19556.1"/>
    <property type="molecule type" value="Genomic_DNA"/>
</dbReference>
<evidence type="ECO:0000313" key="3">
    <source>
        <dbReference type="EMBL" id="SIS19556.1"/>
    </source>
</evidence>
<dbReference type="InterPro" id="IPR011043">
    <property type="entry name" value="Gal_Oxase/kelch_b-propeller"/>
</dbReference>
<dbReference type="STRING" id="58117.SAMN05421833_13666"/>
<accession>A0A1N7H413</accession>
<reference evidence="4" key="1">
    <citation type="submission" date="2017-01" db="EMBL/GenBank/DDBJ databases">
        <authorList>
            <person name="Varghese N."/>
            <person name="Submissions S."/>
        </authorList>
    </citation>
    <scope>NUCLEOTIDE SEQUENCE [LARGE SCALE GENOMIC DNA]</scope>
    <source>
        <strain evidence="4">ATCC 12950</strain>
    </source>
</reference>
<dbReference type="Proteomes" id="UP000186096">
    <property type="component" value="Unassembled WGS sequence"/>
</dbReference>
<organism evidence="3 4">
    <name type="scientific">Microbispora rosea</name>
    <dbReference type="NCBI Taxonomy" id="58117"/>
    <lineage>
        <taxon>Bacteria</taxon>
        <taxon>Bacillati</taxon>
        <taxon>Actinomycetota</taxon>
        <taxon>Actinomycetes</taxon>
        <taxon>Streptosporangiales</taxon>
        <taxon>Streptosporangiaceae</taxon>
        <taxon>Microbispora</taxon>
    </lineage>
</organism>
<sequence>MSPRASFTPALSAAIVVAVLAAACTAPPARGRVSERAPASAATGVAPGTPGTGGKGFRGAWDYLYPDDPPERHRPVTVAADESGPWRLRLLADYGVFDQITCVVATAPGVAWAFGFDETWRGRLVALRWDGARWTRYASAQRAYPVAAAASGPDDVWLLLRGARRGQVLHWDGARWAPVGGGGSFARLGSAGRGRAWALDGKEPAIRLSDGGPWRRVPGPGTGMAVRALSVPASGTYWAVANDMRRGRTALYRRAPGDSWEPVAFGGALPKDTRENSLDLQGVVAASDSDVWAYGTYGARPDPEGDGAPVRDPFAAHWDGRAWRPVAVPKGWRFTDAAVADGQGGLRAVVASTTGDEDAVAAETAVLSLTPTGPATPAEPKIEGGRVVLRGLARVPGTHRFWAVGAAFPVSPDMSASTSVIYGWRP</sequence>